<name>A0ABD1AEL4_CARAN</name>
<sequence length="389" mass="44215">MECNKEEALRAMDIAKIKVTENDYNGAKKFANKAQDLYPKLDGLKQVLMLIDVYIQAGNKISGGESDWYGILGVDPLADDEVVKKQYKRLALLLHPDKNKCEGAECAFKLVLEAWCVLSDKVKRIAYDQKRKLNEKQPQSQKQQPPNQQKPPPNQKQQPPNQQKPPPNQKQQPPNQQKPPPNQKQQPPNQQKPPPNQKQQPPPNQPKQSPNKQKQPPNQPSSNGVRNVRARSNKPTSKVCTFWTMCNKCSTQYEYIRVYYLNKTVLCRNCRGTFMATEKEKTPTEKEKIPQATNKNTNGTSSCGRDSSLTIGVYSSFRWDFSLSKMGSFNSGNVANHAEERLKREVRESEEKNEEAARGIANSDLEVEERVFKKLRTDDYAEASSGIKV</sequence>
<reference evidence="3 4" key="1">
    <citation type="submission" date="2024-04" db="EMBL/GenBank/DDBJ databases">
        <title>Genome assembly C_amara_ONT_v2.</title>
        <authorList>
            <person name="Yant L."/>
            <person name="Moore C."/>
            <person name="Slenker M."/>
        </authorList>
    </citation>
    <scope>NUCLEOTIDE SEQUENCE [LARGE SCALE GENOMIC DNA]</scope>
    <source>
        <tissue evidence="3">Leaf</tissue>
    </source>
</reference>
<dbReference type="PRINTS" id="PR00625">
    <property type="entry name" value="JDOMAIN"/>
</dbReference>
<proteinExistence type="predicted"/>
<evidence type="ECO:0000313" key="4">
    <source>
        <dbReference type="Proteomes" id="UP001558713"/>
    </source>
</evidence>
<feature type="compositionally biased region" description="Basic and acidic residues" evidence="1">
    <location>
        <begin position="338"/>
        <end position="357"/>
    </location>
</feature>
<feature type="region of interest" description="Disordered" evidence="1">
    <location>
        <begin position="281"/>
        <end position="304"/>
    </location>
</feature>
<evidence type="ECO:0000259" key="2">
    <source>
        <dbReference type="PROSITE" id="PS50076"/>
    </source>
</evidence>
<feature type="domain" description="J" evidence="2">
    <location>
        <begin position="67"/>
        <end position="131"/>
    </location>
</feature>
<dbReference type="InterPro" id="IPR056988">
    <property type="entry name" value="Zn_ribbon_pln"/>
</dbReference>
<dbReference type="Gene3D" id="1.10.287.110">
    <property type="entry name" value="DnaJ domain"/>
    <property type="match status" value="1"/>
</dbReference>
<dbReference type="InterPro" id="IPR036869">
    <property type="entry name" value="J_dom_sf"/>
</dbReference>
<dbReference type="SMART" id="SM00271">
    <property type="entry name" value="DnaJ"/>
    <property type="match status" value="1"/>
</dbReference>
<dbReference type="Pfam" id="PF23551">
    <property type="entry name" value="Zn_ribbon_20"/>
    <property type="match status" value="1"/>
</dbReference>
<organism evidence="3 4">
    <name type="scientific">Cardamine amara subsp. amara</name>
    <dbReference type="NCBI Taxonomy" id="228776"/>
    <lineage>
        <taxon>Eukaryota</taxon>
        <taxon>Viridiplantae</taxon>
        <taxon>Streptophyta</taxon>
        <taxon>Embryophyta</taxon>
        <taxon>Tracheophyta</taxon>
        <taxon>Spermatophyta</taxon>
        <taxon>Magnoliopsida</taxon>
        <taxon>eudicotyledons</taxon>
        <taxon>Gunneridae</taxon>
        <taxon>Pentapetalae</taxon>
        <taxon>rosids</taxon>
        <taxon>malvids</taxon>
        <taxon>Brassicales</taxon>
        <taxon>Brassicaceae</taxon>
        <taxon>Cardamineae</taxon>
        <taxon>Cardamine</taxon>
    </lineage>
</organism>
<evidence type="ECO:0000313" key="3">
    <source>
        <dbReference type="EMBL" id="KAL1205233.1"/>
    </source>
</evidence>
<dbReference type="EMBL" id="JBANAX010000521">
    <property type="protein sequence ID" value="KAL1205233.1"/>
    <property type="molecule type" value="Genomic_DNA"/>
</dbReference>
<dbReference type="Pfam" id="PF00226">
    <property type="entry name" value="DnaJ"/>
    <property type="match status" value="1"/>
</dbReference>
<feature type="compositionally biased region" description="Pro residues" evidence="1">
    <location>
        <begin position="190"/>
        <end position="205"/>
    </location>
</feature>
<feature type="compositionally biased region" description="Low complexity" evidence="1">
    <location>
        <begin position="206"/>
        <end position="223"/>
    </location>
</feature>
<keyword evidence="4" id="KW-1185">Reference proteome</keyword>
<dbReference type="Proteomes" id="UP001558713">
    <property type="component" value="Unassembled WGS sequence"/>
</dbReference>
<dbReference type="PANTHER" id="PTHR44137:SF23">
    <property type="entry name" value="CHAPERONE DNAJ-DOMAIN SUPERFAMILY PROTEIN"/>
    <property type="match status" value="1"/>
</dbReference>
<dbReference type="PROSITE" id="PS50076">
    <property type="entry name" value="DNAJ_2"/>
    <property type="match status" value="1"/>
</dbReference>
<feature type="compositionally biased region" description="Polar residues" evidence="1">
    <location>
        <begin position="291"/>
        <end position="304"/>
    </location>
</feature>
<feature type="region of interest" description="Disordered" evidence="1">
    <location>
        <begin position="338"/>
        <end position="361"/>
    </location>
</feature>
<accession>A0ABD1AEL4</accession>
<dbReference type="PANTHER" id="PTHR44137">
    <property type="entry name" value="BNAC03G44070D PROTEIN"/>
    <property type="match status" value="1"/>
</dbReference>
<comment type="caution">
    <text evidence="3">The sequence shown here is derived from an EMBL/GenBank/DDBJ whole genome shotgun (WGS) entry which is preliminary data.</text>
</comment>
<feature type="region of interest" description="Disordered" evidence="1">
    <location>
        <begin position="132"/>
        <end position="236"/>
    </location>
</feature>
<dbReference type="CDD" id="cd06257">
    <property type="entry name" value="DnaJ"/>
    <property type="match status" value="1"/>
</dbReference>
<evidence type="ECO:0000256" key="1">
    <source>
        <dbReference type="SAM" id="MobiDB-lite"/>
    </source>
</evidence>
<feature type="compositionally biased region" description="Low complexity" evidence="1">
    <location>
        <begin position="136"/>
        <end position="147"/>
    </location>
</feature>
<protein>
    <submittedName>
        <fullName evidence="3">Chaperone protein dnaJ 49</fullName>
    </submittedName>
</protein>
<dbReference type="AlphaFoldDB" id="A0ABD1AEL4"/>
<dbReference type="InterPro" id="IPR001623">
    <property type="entry name" value="DnaJ_domain"/>
</dbReference>
<dbReference type="SUPFAM" id="SSF46565">
    <property type="entry name" value="Chaperone J-domain"/>
    <property type="match status" value="1"/>
</dbReference>
<gene>
    <name evidence="3" type="ORF">V5N11_011516</name>
</gene>